<accession>A0AA35L4G2</accession>
<organism evidence="14 15">
    <name type="scientific">Podarcis lilfordi</name>
    <name type="common">Lilford's wall lizard</name>
    <dbReference type="NCBI Taxonomy" id="74358"/>
    <lineage>
        <taxon>Eukaryota</taxon>
        <taxon>Metazoa</taxon>
        <taxon>Chordata</taxon>
        <taxon>Craniata</taxon>
        <taxon>Vertebrata</taxon>
        <taxon>Euteleostomi</taxon>
        <taxon>Lepidosauria</taxon>
        <taxon>Squamata</taxon>
        <taxon>Bifurcata</taxon>
        <taxon>Unidentata</taxon>
        <taxon>Episquamata</taxon>
        <taxon>Laterata</taxon>
        <taxon>Lacertibaenia</taxon>
        <taxon>Lacertidae</taxon>
        <taxon>Podarcis</taxon>
    </lineage>
</organism>
<dbReference type="InterPro" id="IPR038359">
    <property type="entry name" value="Connexin_N_sf"/>
</dbReference>
<evidence type="ECO:0000256" key="5">
    <source>
        <dbReference type="ARBA" id="ARBA00022868"/>
    </source>
</evidence>
<keyword evidence="15" id="KW-1185">Reference proteome</keyword>
<evidence type="ECO:0000256" key="2">
    <source>
        <dbReference type="ARBA" id="ARBA00004651"/>
    </source>
</evidence>
<comment type="subunit">
    <text evidence="9">A connexon is composed of a hexamer of connexins.</text>
</comment>
<feature type="transmembrane region" description="Helical" evidence="11">
    <location>
        <begin position="198"/>
        <end position="219"/>
    </location>
</feature>
<evidence type="ECO:0000256" key="3">
    <source>
        <dbReference type="ARBA" id="ARBA00022475"/>
    </source>
</evidence>
<evidence type="ECO:0000256" key="10">
    <source>
        <dbReference type="SAM" id="MobiDB-lite"/>
    </source>
</evidence>
<evidence type="ECO:0000259" key="13">
    <source>
        <dbReference type="SMART" id="SM01089"/>
    </source>
</evidence>
<dbReference type="PANTHER" id="PTHR11984">
    <property type="entry name" value="CONNEXIN"/>
    <property type="match status" value="1"/>
</dbReference>
<keyword evidence="5 9" id="KW-0303">Gap junction</keyword>
<evidence type="ECO:0000256" key="1">
    <source>
        <dbReference type="ARBA" id="ARBA00004610"/>
    </source>
</evidence>
<reference evidence="14" key="1">
    <citation type="submission" date="2022-12" db="EMBL/GenBank/DDBJ databases">
        <authorList>
            <person name="Alioto T."/>
            <person name="Alioto T."/>
            <person name="Gomez Garrido J."/>
        </authorList>
    </citation>
    <scope>NUCLEOTIDE SEQUENCE</scope>
</reference>
<dbReference type="EMBL" id="OX395137">
    <property type="protein sequence ID" value="CAI5788998.1"/>
    <property type="molecule type" value="Genomic_DNA"/>
</dbReference>
<keyword evidence="7 11" id="KW-1133">Transmembrane helix</keyword>
<name>A0AA35L4G2_9SAUR</name>
<feature type="transmembrane region" description="Helical" evidence="11">
    <location>
        <begin position="69"/>
        <end position="89"/>
    </location>
</feature>
<sequence length="457" mass="50438">MAEIIPVAFCLLAVVGAEIAVVFENAQFFRIPSVSGGSLQLSSDMECWDSVGFLIIAVSYNVTIIGKIWLTLVILLRFMVIFLAAYPLYQDEQERFVCNTLQPGCSNVCYDIFAPVSHFRFWLIQTASVLLPYAIFGVYVLHKVCRQVVKAHSAAYRRYKDIKPSAGGKVAKKSSKGKRSRVTHTGNEMAVPDFSRAYAVHLLLRILTEASFGVGHYYLFGFFVPRRFSCNQAPCSSYVDCYISRPTEKSIMMLFIWGLSSLSFFLSLVDLGFAFRTNAVRNRRRKLLSESFAAGEKCSPGLLHQGDKLSNDLLGGQGNTAVIDNCSNCLLGREVKEVCSFQAVFNPQQKNGPNLNSSNSSNKSCVGSAHQEGKGVSFHDSEQPEISCEQLRFEQPPGVLKGALVFKTLDGCRYGAHSPASSHKPSVHYSSLERKASDVQSVCSSAGCPRSKKSEWV</sequence>
<dbReference type="PANTHER" id="PTHR11984:SF3">
    <property type="entry name" value="GAP JUNCTION DELTA-4 PROTEIN"/>
    <property type="match status" value="1"/>
</dbReference>
<evidence type="ECO:0000256" key="6">
    <source>
        <dbReference type="ARBA" id="ARBA00022949"/>
    </source>
</evidence>
<feature type="compositionally biased region" description="Low complexity" evidence="10">
    <location>
        <begin position="351"/>
        <end position="364"/>
    </location>
</feature>
<dbReference type="SMART" id="SM00037">
    <property type="entry name" value="CNX"/>
    <property type="match status" value="1"/>
</dbReference>
<evidence type="ECO:0000259" key="12">
    <source>
        <dbReference type="SMART" id="SM00037"/>
    </source>
</evidence>
<feature type="region of interest" description="Disordered" evidence="10">
    <location>
        <begin position="350"/>
        <end position="379"/>
    </location>
</feature>
<dbReference type="Proteomes" id="UP001178461">
    <property type="component" value="Chromosome 12"/>
</dbReference>
<comment type="function">
    <text evidence="9">One gap junction consists of a cluster of closely packed pairs of transmembrane channels, the connexons, through which materials of low MW diffuse from one cell to a neighboring cell.</text>
</comment>
<gene>
    <name evidence="14" type="ORF">PODLI_1B038402</name>
</gene>
<keyword evidence="3" id="KW-1003">Cell membrane</keyword>
<keyword evidence="4 9" id="KW-0812">Transmembrane</keyword>
<feature type="domain" description="Connexin N-terminal" evidence="12">
    <location>
        <begin position="87"/>
        <end position="120"/>
    </location>
</feature>
<evidence type="ECO:0000256" key="8">
    <source>
        <dbReference type="ARBA" id="ARBA00023136"/>
    </source>
</evidence>
<dbReference type="PROSITE" id="PS00407">
    <property type="entry name" value="CONNEXINS_1"/>
    <property type="match status" value="1"/>
</dbReference>
<feature type="region of interest" description="Disordered" evidence="10">
    <location>
        <begin position="417"/>
        <end position="457"/>
    </location>
</feature>
<evidence type="ECO:0000256" key="7">
    <source>
        <dbReference type="ARBA" id="ARBA00022989"/>
    </source>
</evidence>
<evidence type="ECO:0000256" key="9">
    <source>
        <dbReference type="RuleBase" id="RU000630"/>
    </source>
</evidence>
<dbReference type="SMART" id="SM01089">
    <property type="entry name" value="Connexin_CCC"/>
    <property type="match status" value="1"/>
</dbReference>
<evidence type="ECO:0000256" key="11">
    <source>
        <dbReference type="SAM" id="Phobius"/>
    </source>
</evidence>
<comment type="subcellular location">
    <subcellularLocation>
        <location evidence="1">Cell junction</location>
        <location evidence="1">Gap junction</location>
    </subcellularLocation>
    <subcellularLocation>
        <location evidence="2 9">Cell membrane</location>
        <topology evidence="2 9">Multi-pass membrane protein</topology>
    </subcellularLocation>
</comment>
<dbReference type="AlphaFoldDB" id="A0AA35L4G2"/>
<evidence type="ECO:0000313" key="14">
    <source>
        <dbReference type="EMBL" id="CAI5788998.1"/>
    </source>
</evidence>
<proteinExistence type="inferred from homology"/>
<dbReference type="PROSITE" id="PS00408">
    <property type="entry name" value="CONNEXINS_2"/>
    <property type="match status" value="1"/>
</dbReference>
<dbReference type="InterPro" id="IPR000500">
    <property type="entry name" value="Connexin"/>
</dbReference>
<protein>
    <recommendedName>
        <fullName evidence="9">Gap junction protein</fullName>
    </recommendedName>
</protein>
<feature type="domain" description="Connexin cysteine-rich" evidence="13">
    <location>
        <begin position="208"/>
        <end position="274"/>
    </location>
</feature>
<evidence type="ECO:0000313" key="15">
    <source>
        <dbReference type="Proteomes" id="UP001178461"/>
    </source>
</evidence>
<evidence type="ECO:0000256" key="4">
    <source>
        <dbReference type="ARBA" id="ARBA00022692"/>
    </source>
</evidence>
<feature type="transmembrane region" description="Helical" evidence="11">
    <location>
        <begin position="254"/>
        <end position="275"/>
    </location>
</feature>
<feature type="transmembrane region" description="Helical" evidence="11">
    <location>
        <begin position="121"/>
        <end position="141"/>
    </location>
</feature>
<dbReference type="Gene3D" id="1.20.1440.80">
    <property type="entry name" value="Gap junction channel protein cysteine-rich domain"/>
    <property type="match status" value="1"/>
</dbReference>
<keyword evidence="8 11" id="KW-0472">Membrane</keyword>
<dbReference type="Pfam" id="PF00029">
    <property type="entry name" value="Connexin"/>
    <property type="match status" value="1"/>
</dbReference>
<dbReference type="InterPro" id="IPR019570">
    <property type="entry name" value="Connexin_CCC"/>
</dbReference>
<comment type="similarity">
    <text evidence="9">Belongs to the connexin family.</text>
</comment>
<dbReference type="InterPro" id="IPR013092">
    <property type="entry name" value="Connexin_N"/>
</dbReference>
<dbReference type="GO" id="GO:0005922">
    <property type="term" value="C:connexin complex"/>
    <property type="evidence" value="ECO:0007669"/>
    <property type="project" value="InterPro"/>
</dbReference>
<keyword evidence="6" id="KW-0965">Cell junction</keyword>
<dbReference type="InterPro" id="IPR017990">
    <property type="entry name" value="Connexin_CS"/>
</dbReference>
<dbReference type="PRINTS" id="PR00206">
    <property type="entry name" value="CONNEXIN"/>
</dbReference>
<dbReference type="GO" id="GO:0007267">
    <property type="term" value="P:cell-cell signaling"/>
    <property type="evidence" value="ECO:0007669"/>
    <property type="project" value="TreeGrafter"/>
</dbReference>
<dbReference type="GO" id="GO:0005243">
    <property type="term" value="F:gap junction channel activity"/>
    <property type="evidence" value="ECO:0007669"/>
    <property type="project" value="TreeGrafter"/>
</dbReference>